<evidence type="ECO:0000256" key="8">
    <source>
        <dbReference type="ARBA" id="ARBA00023170"/>
    </source>
</evidence>
<evidence type="ECO:0000256" key="2">
    <source>
        <dbReference type="ARBA" id="ARBA00022475"/>
    </source>
</evidence>
<keyword evidence="4" id="KW-0732">Signal</keyword>
<evidence type="ECO:0000256" key="7">
    <source>
        <dbReference type="ARBA" id="ARBA00023157"/>
    </source>
</evidence>
<evidence type="ECO:0000313" key="14">
    <source>
        <dbReference type="Proteomes" id="UP001205998"/>
    </source>
</evidence>
<dbReference type="PANTHER" id="PTHR25466:SF14">
    <property type="entry name" value="BUTYROPHILIN SUBFAMILY 2 MEMBER A2-LIKE-RELATED"/>
    <property type="match status" value="1"/>
</dbReference>
<accession>A0AAD5APX9</accession>
<dbReference type="GO" id="GO:0009897">
    <property type="term" value="C:external side of plasma membrane"/>
    <property type="evidence" value="ECO:0007669"/>
    <property type="project" value="TreeGrafter"/>
</dbReference>
<organism evidence="13 14">
    <name type="scientific">Silurus asotus</name>
    <name type="common">Amur catfish</name>
    <name type="synonym">Parasilurus asotus</name>
    <dbReference type="NCBI Taxonomy" id="30991"/>
    <lineage>
        <taxon>Eukaryota</taxon>
        <taxon>Metazoa</taxon>
        <taxon>Chordata</taxon>
        <taxon>Craniata</taxon>
        <taxon>Vertebrata</taxon>
        <taxon>Euteleostomi</taxon>
        <taxon>Actinopterygii</taxon>
        <taxon>Neopterygii</taxon>
        <taxon>Teleostei</taxon>
        <taxon>Ostariophysi</taxon>
        <taxon>Siluriformes</taxon>
        <taxon>Siluridae</taxon>
        <taxon>Silurus</taxon>
    </lineage>
</organism>
<keyword evidence="10" id="KW-0393">Immunoglobulin domain</keyword>
<evidence type="ECO:0000256" key="5">
    <source>
        <dbReference type="ARBA" id="ARBA00022989"/>
    </source>
</evidence>
<feature type="transmembrane region" description="Helical" evidence="12">
    <location>
        <begin position="6"/>
        <end position="34"/>
    </location>
</feature>
<feature type="region of interest" description="Disordered" evidence="11">
    <location>
        <begin position="67"/>
        <end position="105"/>
    </location>
</feature>
<comment type="caution">
    <text evidence="13">The sequence shown here is derived from an EMBL/GenBank/DDBJ whole genome shotgun (WGS) entry which is preliminary data.</text>
</comment>
<protein>
    <submittedName>
        <fullName evidence="13">Butyrophilin-like protein 2</fullName>
    </submittedName>
</protein>
<dbReference type="GO" id="GO:0042130">
    <property type="term" value="P:negative regulation of T cell proliferation"/>
    <property type="evidence" value="ECO:0007669"/>
    <property type="project" value="TreeGrafter"/>
</dbReference>
<dbReference type="Gene3D" id="2.60.40.10">
    <property type="entry name" value="Immunoglobulins"/>
    <property type="match status" value="1"/>
</dbReference>
<dbReference type="InterPro" id="IPR036179">
    <property type="entry name" value="Ig-like_dom_sf"/>
</dbReference>
<evidence type="ECO:0000256" key="9">
    <source>
        <dbReference type="ARBA" id="ARBA00023180"/>
    </source>
</evidence>
<sequence>MQNSYAVWSVVVLVIGSGLVVFVNAAALLVELILKAHLEQKHRGCNSGLNLNRNRCPTPIKRRKKILALGRETKQRRAEGSPNADSTGRCQEKGSPSPRGPSGSLTVQLGDSVMLPCFVETPLPVEDLEVEWKRTDSGSLVHLWQNGESRPESQNQRYHERAHFFSEEVAHGNFSLLLTIGKMQEFISVYNVN</sequence>
<dbReference type="GO" id="GO:0071222">
    <property type="term" value="P:cellular response to lipopolysaccharide"/>
    <property type="evidence" value="ECO:0007669"/>
    <property type="project" value="TreeGrafter"/>
</dbReference>
<dbReference type="GO" id="GO:0031295">
    <property type="term" value="P:T cell costimulation"/>
    <property type="evidence" value="ECO:0007669"/>
    <property type="project" value="TreeGrafter"/>
</dbReference>
<dbReference type="GO" id="GO:0007166">
    <property type="term" value="P:cell surface receptor signaling pathway"/>
    <property type="evidence" value="ECO:0007669"/>
    <property type="project" value="TreeGrafter"/>
</dbReference>
<feature type="compositionally biased region" description="Low complexity" evidence="11">
    <location>
        <begin position="94"/>
        <end position="104"/>
    </location>
</feature>
<dbReference type="GO" id="GO:0006955">
    <property type="term" value="P:immune response"/>
    <property type="evidence" value="ECO:0007669"/>
    <property type="project" value="TreeGrafter"/>
</dbReference>
<reference evidence="13" key="1">
    <citation type="submission" date="2018-07" db="EMBL/GenBank/DDBJ databases">
        <title>Comparative genomics of catfishes provides insights into carnivory and benthic adaptation.</title>
        <authorList>
            <person name="Zhang Y."/>
            <person name="Wang D."/>
            <person name="Peng Z."/>
            <person name="Zheng S."/>
            <person name="Shao F."/>
            <person name="Tao W."/>
        </authorList>
    </citation>
    <scope>NUCLEOTIDE SEQUENCE</scope>
    <source>
        <strain evidence="13">Chongqing</strain>
    </source>
</reference>
<keyword evidence="3 12" id="KW-0812">Transmembrane</keyword>
<evidence type="ECO:0000256" key="3">
    <source>
        <dbReference type="ARBA" id="ARBA00022692"/>
    </source>
</evidence>
<evidence type="ECO:0000256" key="12">
    <source>
        <dbReference type="SAM" id="Phobius"/>
    </source>
</evidence>
<dbReference type="InterPro" id="IPR051713">
    <property type="entry name" value="T-cell_Activation_Regulation"/>
</dbReference>
<proteinExistence type="predicted"/>
<keyword evidence="6 12" id="KW-0472">Membrane</keyword>
<evidence type="ECO:0000256" key="10">
    <source>
        <dbReference type="ARBA" id="ARBA00023319"/>
    </source>
</evidence>
<evidence type="ECO:0000256" key="1">
    <source>
        <dbReference type="ARBA" id="ARBA00004251"/>
    </source>
</evidence>
<keyword evidence="2" id="KW-1003">Cell membrane</keyword>
<dbReference type="Proteomes" id="UP001205998">
    <property type="component" value="Unassembled WGS sequence"/>
</dbReference>
<keyword evidence="14" id="KW-1185">Reference proteome</keyword>
<dbReference type="SUPFAM" id="SSF48726">
    <property type="entry name" value="Immunoglobulin"/>
    <property type="match status" value="1"/>
</dbReference>
<keyword evidence="8" id="KW-0675">Receptor</keyword>
<dbReference type="InterPro" id="IPR013783">
    <property type="entry name" value="Ig-like_fold"/>
</dbReference>
<keyword evidence="5 12" id="KW-1133">Transmembrane helix</keyword>
<dbReference type="AlphaFoldDB" id="A0AAD5APX9"/>
<keyword evidence="7" id="KW-1015">Disulfide bond</keyword>
<keyword evidence="9" id="KW-0325">Glycoprotein</keyword>
<dbReference type="EMBL" id="MU551664">
    <property type="protein sequence ID" value="KAI5619659.1"/>
    <property type="molecule type" value="Genomic_DNA"/>
</dbReference>
<gene>
    <name evidence="13" type="ORF">C0J50_20758</name>
</gene>
<evidence type="ECO:0000256" key="11">
    <source>
        <dbReference type="SAM" id="MobiDB-lite"/>
    </source>
</evidence>
<dbReference type="GO" id="GO:0042102">
    <property type="term" value="P:positive regulation of T cell proliferation"/>
    <property type="evidence" value="ECO:0007669"/>
    <property type="project" value="TreeGrafter"/>
</dbReference>
<dbReference type="PANTHER" id="PTHR25466">
    <property type="entry name" value="T-LYMPHOCYTE ACTIVATION ANTIGEN"/>
    <property type="match status" value="1"/>
</dbReference>
<evidence type="ECO:0000256" key="4">
    <source>
        <dbReference type="ARBA" id="ARBA00022729"/>
    </source>
</evidence>
<evidence type="ECO:0000256" key="6">
    <source>
        <dbReference type="ARBA" id="ARBA00023136"/>
    </source>
</evidence>
<evidence type="ECO:0000313" key="13">
    <source>
        <dbReference type="EMBL" id="KAI5619659.1"/>
    </source>
</evidence>
<name>A0AAD5APX9_SILAS</name>
<comment type="subcellular location">
    <subcellularLocation>
        <location evidence="1">Cell membrane</location>
        <topology evidence="1">Single-pass type I membrane protein</topology>
    </subcellularLocation>
</comment>